<keyword evidence="11" id="KW-1015">Disulfide bond</keyword>
<dbReference type="InterPro" id="IPR032675">
    <property type="entry name" value="LRR_dom_sf"/>
</dbReference>
<dbReference type="GO" id="GO:0005886">
    <property type="term" value="C:plasma membrane"/>
    <property type="evidence" value="ECO:0007669"/>
    <property type="project" value="UniProtKB-SubCell"/>
</dbReference>
<protein>
    <recommendedName>
        <fullName evidence="17">LRRC8 pannexin-like TM region domain-containing protein</fullName>
    </recommendedName>
</protein>
<evidence type="ECO:0000256" key="13">
    <source>
        <dbReference type="ARBA" id="ARBA00024145"/>
    </source>
</evidence>
<evidence type="ECO:0000256" key="8">
    <source>
        <dbReference type="ARBA" id="ARBA00022989"/>
    </source>
</evidence>
<feature type="domain" description="LRRC8 pannexin-like TM region" evidence="17">
    <location>
        <begin position="1"/>
        <end position="332"/>
    </location>
</feature>
<dbReference type="Pfam" id="PF13855">
    <property type="entry name" value="LRR_8"/>
    <property type="match status" value="1"/>
</dbReference>
<evidence type="ECO:0000256" key="7">
    <source>
        <dbReference type="ARBA" id="ARBA00022737"/>
    </source>
</evidence>
<keyword evidence="12" id="KW-0407">Ion channel</keyword>
<keyword evidence="3" id="KW-0813">Transport</keyword>
<keyword evidence="19" id="KW-1185">Reference proteome</keyword>
<dbReference type="SUPFAM" id="SSF52058">
    <property type="entry name" value="L domain-like"/>
    <property type="match status" value="2"/>
</dbReference>
<evidence type="ECO:0000256" key="3">
    <source>
        <dbReference type="ARBA" id="ARBA00022448"/>
    </source>
</evidence>
<comment type="similarity">
    <text evidence="2">Belongs to the LRRC8 family.</text>
</comment>
<keyword evidence="9" id="KW-0406">Ion transport</keyword>
<sequence>MLPLGELRSNLNSQPAYHILMPWWDVFTDYMSIVMCMIAAFSGTLQVTQDKLTCLPCKWIIENKCYNSFKAWNTSDSPCSNCSAMQGSESRNIKFDLDRQQYNYVDAICYVTYVHWFVINFPYLVLIHTVIFQACSKFWLKFPLTSSKLEHFITILVKCFDSPWTSRALCDAAVEEIGLQPAFDKTDRDNLNTKEQVEINFPILQERRSDLQMGIVEKSRVGVLGKTEAEQAKALFEKVKNLRMHIEESDIIYRVYKYQTIVKVIKFMAVLCYTSYNINHIISQVDCEADTENFTGYRMYRCKHTTAFLIKILATFYVGLVGIYGLVTMYTLWWMLTYSLKTYSFRTSEGNGGYSDIPDVKKDFAFLLHLVDKYNPLYSRRFAVFLSEASEKRLRQLYLNHEWTLEKLRQRMNKNSHKKLELHLFMLSEIPFKVFDLVELEVLKLELMSEVTIPPSIAQLRDLKELWLYQTTARIEAPGLAFLRDNLKFLYIKFVDINQFPLWIYDLKKLEELQLAGPLSTENARCIFFDSLRELKRLQVLRLKSNITRLPKVVIDMGVQLTMLSVNNEGKKLIITGNFKKMGHLKQLELVRCNLETIPSVIISLHSIQEIDLKENNLNTFEEIVNFQLLQKLTCLKLWYNYISYIPVDIGELGSLEQLYLNHNKIDRIPSQLCCCTMLWYLDLSYNDLRCVPPEIGQLQKLKYFAVNANHIESLPVQLFQCKKLQTLILRDNMLQMLQSNVGELINLTQLDLMHNHLNLLPEELGECYLLKYNSGLLVEEELMNTLPLEVKEKLEG</sequence>
<evidence type="ECO:0000256" key="4">
    <source>
        <dbReference type="ARBA" id="ARBA00022475"/>
    </source>
</evidence>
<evidence type="ECO:0000256" key="16">
    <source>
        <dbReference type="SAM" id="Phobius"/>
    </source>
</evidence>
<dbReference type="PANTHER" id="PTHR48051">
    <property type="match status" value="1"/>
</dbReference>
<dbReference type="PANTHER" id="PTHR48051:SF42">
    <property type="entry name" value="LEUCINE-RICH REPEAT-CONTAINING PROTEIN 18-LIKE"/>
    <property type="match status" value="1"/>
</dbReference>
<dbReference type="GeneTree" id="ENSGT00940000154043"/>
<evidence type="ECO:0000256" key="14">
    <source>
        <dbReference type="ARBA" id="ARBA00024158"/>
    </source>
</evidence>
<evidence type="ECO:0000256" key="6">
    <source>
        <dbReference type="ARBA" id="ARBA00022692"/>
    </source>
</evidence>
<comment type="subcellular location">
    <subcellularLocation>
        <location evidence="1">Cell membrane</location>
        <topology evidence="1">Multi-pass membrane protein</topology>
    </subcellularLocation>
</comment>
<dbReference type="GO" id="GO:0005737">
    <property type="term" value="C:cytoplasm"/>
    <property type="evidence" value="ECO:0007669"/>
    <property type="project" value="TreeGrafter"/>
</dbReference>
<dbReference type="AlphaFoldDB" id="A0A8C5R5B5"/>
<dbReference type="FunFam" id="3.80.10.10:FF:000053">
    <property type="entry name" value="Leucine-rich repeat-containing 8 VRAC subunit Ab"/>
    <property type="match status" value="1"/>
</dbReference>
<dbReference type="OrthoDB" id="1394818at2759"/>
<comment type="catalytic activity">
    <reaction evidence="13">
        <text>iodide(out) = iodide(in)</text>
        <dbReference type="Rhea" id="RHEA:66324"/>
        <dbReference type="ChEBI" id="CHEBI:16382"/>
    </reaction>
</comment>
<dbReference type="Pfam" id="PF12534">
    <property type="entry name" value="Pannexin_like"/>
    <property type="match status" value="1"/>
</dbReference>
<keyword evidence="4" id="KW-1003">Cell membrane</keyword>
<keyword evidence="5" id="KW-0433">Leucine-rich repeat</keyword>
<evidence type="ECO:0000256" key="11">
    <source>
        <dbReference type="ARBA" id="ARBA00023157"/>
    </source>
</evidence>
<dbReference type="InterPro" id="IPR050216">
    <property type="entry name" value="LRR_domain-containing"/>
</dbReference>
<dbReference type="InterPro" id="IPR001611">
    <property type="entry name" value="Leu-rich_rpt"/>
</dbReference>
<dbReference type="Proteomes" id="UP000694569">
    <property type="component" value="Unplaced"/>
</dbReference>
<comment type="catalytic activity">
    <reaction evidence="14">
        <text>taurine(out) = taurine(in)</text>
        <dbReference type="Rhea" id="RHEA:66328"/>
        <dbReference type="ChEBI" id="CHEBI:507393"/>
    </reaction>
</comment>
<dbReference type="InterPro" id="IPR003591">
    <property type="entry name" value="Leu-rich_rpt_typical-subtyp"/>
</dbReference>
<feature type="transmembrane region" description="Helical" evidence="16">
    <location>
        <begin position="308"/>
        <end position="336"/>
    </location>
</feature>
<evidence type="ECO:0000256" key="1">
    <source>
        <dbReference type="ARBA" id="ARBA00004651"/>
    </source>
</evidence>
<name>A0A8C5R5B5_9ANUR</name>
<evidence type="ECO:0000313" key="19">
    <source>
        <dbReference type="Proteomes" id="UP000694569"/>
    </source>
</evidence>
<evidence type="ECO:0000256" key="12">
    <source>
        <dbReference type="ARBA" id="ARBA00023303"/>
    </source>
</evidence>
<dbReference type="SMART" id="SM00369">
    <property type="entry name" value="LRR_TYP"/>
    <property type="match status" value="7"/>
</dbReference>
<dbReference type="Ensembl" id="ENSLLET00000047699.1">
    <property type="protein sequence ID" value="ENSLLEP00000045868.1"/>
    <property type="gene ID" value="ENSLLEG00000029100.1"/>
</dbReference>
<evidence type="ECO:0000259" key="17">
    <source>
        <dbReference type="Pfam" id="PF12534"/>
    </source>
</evidence>
<evidence type="ECO:0000256" key="9">
    <source>
        <dbReference type="ARBA" id="ARBA00023065"/>
    </source>
</evidence>
<reference evidence="18" key="2">
    <citation type="submission" date="2025-09" db="UniProtKB">
        <authorList>
            <consortium name="Ensembl"/>
        </authorList>
    </citation>
    <scope>IDENTIFICATION</scope>
</reference>
<keyword evidence="7" id="KW-0677">Repeat</keyword>
<evidence type="ECO:0000313" key="18">
    <source>
        <dbReference type="Ensembl" id="ENSLLEP00000045868.1"/>
    </source>
</evidence>
<comment type="catalytic activity">
    <reaction evidence="15">
        <text>chloride(in) = chloride(out)</text>
        <dbReference type="Rhea" id="RHEA:29823"/>
        <dbReference type="ChEBI" id="CHEBI:17996"/>
    </reaction>
</comment>
<dbReference type="GO" id="GO:0034220">
    <property type="term" value="P:monoatomic ion transmembrane transport"/>
    <property type="evidence" value="ECO:0007669"/>
    <property type="project" value="UniProtKB-KW"/>
</dbReference>
<reference evidence="18" key="1">
    <citation type="submission" date="2025-08" db="UniProtKB">
        <authorList>
            <consortium name="Ensembl"/>
        </authorList>
    </citation>
    <scope>IDENTIFICATION</scope>
</reference>
<evidence type="ECO:0000256" key="2">
    <source>
        <dbReference type="ARBA" id="ARBA00010471"/>
    </source>
</evidence>
<organism evidence="18 19">
    <name type="scientific">Leptobrachium leishanense</name>
    <name type="common">Leishan spiny toad</name>
    <dbReference type="NCBI Taxonomy" id="445787"/>
    <lineage>
        <taxon>Eukaryota</taxon>
        <taxon>Metazoa</taxon>
        <taxon>Chordata</taxon>
        <taxon>Craniata</taxon>
        <taxon>Vertebrata</taxon>
        <taxon>Euteleostomi</taxon>
        <taxon>Amphibia</taxon>
        <taxon>Batrachia</taxon>
        <taxon>Anura</taxon>
        <taxon>Pelobatoidea</taxon>
        <taxon>Megophryidae</taxon>
        <taxon>Leptobrachium</taxon>
    </lineage>
</organism>
<evidence type="ECO:0000256" key="10">
    <source>
        <dbReference type="ARBA" id="ARBA00023136"/>
    </source>
</evidence>
<accession>A0A8C5R5B5</accession>
<evidence type="ECO:0000256" key="5">
    <source>
        <dbReference type="ARBA" id="ARBA00022614"/>
    </source>
</evidence>
<evidence type="ECO:0000256" key="15">
    <source>
        <dbReference type="ARBA" id="ARBA00024167"/>
    </source>
</evidence>
<dbReference type="Gene3D" id="3.80.10.10">
    <property type="entry name" value="Ribonuclease Inhibitor"/>
    <property type="match status" value="3"/>
</dbReference>
<dbReference type="InterPro" id="IPR021040">
    <property type="entry name" value="LRRC8_Pannexin-like"/>
</dbReference>
<keyword evidence="6 16" id="KW-0812">Transmembrane</keyword>
<proteinExistence type="inferred from homology"/>
<keyword evidence="10 16" id="KW-0472">Membrane</keyword>
<dbReference type="PROSITE" id="PS51450">
    <property type="entry name" value="LRR"/>
    <property type="match status" value="1"/>
</dbReference>
<keyword evidence="8 16" id="KW-1133">Transmembrane helix</keyword>